<evidence type="ECO:0008006" key="3">
    <source>
        <dbReference type="Google" id="ProtNLM"/>
    </source>
</evidence>
<dbReference type="Proteomes" id="UP000321204">
    <property type="component" value="Chromosome"/>
</dbReference>
<reference evidence="1 2" key="1">
    <citation type="journal article" date="2015" name="Int. J. Syst. Evol. Microbiol.">
        <title>Flavisolibacter ginsenosidimutans sp. nov., with ginsenoside-converting activity isolated from soil used for cultivating ginseng.</title>
        <authorList>
            <person name="Zhao Y."/>
            <person name="Liu Q."/>
            <person name="Kang M.S."/>
            <person name="Jin F."/>
            <person name="Yu H."/>
            <person name="Im W.T."/>
        </authorList>
    </citation>
    <scope>NUCLEOTIDE SEQUENCE [LARGE SCALE GENOMIC DNA]</scope>
    <source>
        <strain evidence="1 2">Gsoil 636</strain>
    </source>
</reference>
<dbReference type="Pfam" id="PF05708">
    <property type="entry name" value="Peptidase_C92"/>
    <property type="match status" value="1"/>
</dbReference>
<evidence type="ECO:0000313" key="1">
    <source>
        <dbReference type="EMBL" id="QEC55753.1"/>
    </source>
</evidence>
<dbReference type="PROSITE" id="PS51257">
    <property type="entry name" value="PROKAR_LIPOPROTEIN"/>
    <property type="match status" value="1"/>
</dbReference>
<dbReference type="InterPro" id="IPR038765">
    <property type="entry name" value="Papain-like_cys_pep_sf"/>
</dbReference>
<dbReference type="SUPFAM" id="SSF54001">
    <property type="entry name" value="Cysteine proteinases"/>
    <property type="match status" value="1"/>
</dbReference>
<dbReference type="Gene3D" id="3.90.1720.10">
    <property type="entry name" value="endopeptidase domain like (from Nostoc punctiforme)"/>
    <property type="match status" value="1"/>
</dbReference>
<protein>
    <recommendedName>
        <fullName evidence="3">Permuted papain-like amidase YaeF/Yiix C92 family enzyme</fullName>
    </recommendedName>
</protein>
<sequence length="237" mass="27158">MKKLTVFAFATILFGSACKQKTSEVPLVVSREMQVQKNLDSLKAVAATGDLVVRLGDDLLSYQIKFLNEADQSYSHAGLVIEKNGKKVIAHITPDEVDRDGIQYTPIDSFLNPGKNLSCALYRYNFTPSEKDSVLIEIEKYKAFHTHFDRVYNLASDAEMYCSEMISKAIRAATHQRIKFREVNVPPKMQPALYRYFKQTLSKQIIAERKIMTIDNLYRVPECKRLMQFTLKYLPGQ</sequence>
<dbReference type="OrthoDB" id="1148539at2"/>
<gene>
    <name evidence="1" type="ORF">FSB75_07565</name>
</gene>
<name>A0A5B8UGX0_9BACT</name>
<accession>A0A5B8UGX0</accession>
<dbReference type="AlphaFoldDB" id="A0A5B8UGX0"/>
<proteinExistence type="predicted"/>
<keyword evidence="2" id="KW-1185">Reference proteome</keyword>
<dbReference type="KEGG" id="fgg:FSB75_07565"/>
<evidence type="ECO:0000313" key="2">
    <source>
        <dbReference type="Proteomes" id="UP000321204"/>
    </source>
</evidence>
<dbReference type="InterPro" id="IPR024453">
    <property type="entry name" value="Peptidase_C92"/>
</dbReference>
<dbReference type="EMBL" id="CP042433">
    <property type="protein sequence ID" value="QEC55753.1"/>
    <property type="molecule type" value="Genomic_DNA"/>
</dbReference>
<organism evidence="1 2">
    <name type="scientific">Flavisolibacter ginsenosidimutans</name>
    <dbReference type="NCBI Taxonomy" id="661481"/>
    <lineage>
        <taxon>Bacteria</taxon>
        <taxon>Pseudomonadati</taxon>
        <taxon>Bacteroidota</taxon>
        <taxon>Chitinophagia</taxon>
        <taxon>Chitinophagales</taxon>
        <taxon>Chitinophagaceae</taxon>
        <taxon>Flavisolibacter</taxon>
    </lineage>
</organism>